<protein>
    <recommendedName>
        <fullName evidence="3">Transposase</fullName>
    </recommendedName>
</protein>
<gene>
    <name evidence="1" type="ORF">GLOIN_2v1710067</name>
</gene>
<sequence>MMSTQRVEGINAIIKKYINSQSSLVDFFQGIQSFLHNQATKAEYRDWIESLPHI</sequence>
<dbReference type="AlphaFoldDB" id="A0A2P4P5W2"/>
<organism evidence="1 2">
    <name type="scientific">Rhizophagus irregularis (strain DAOM 181602 / DAOM 197198 / MUCL 43194)</name>
    <name type="common">Arbuscular mycorrhizal fungus</name>
    <name type="synonym">Glomus intraradices</name>
    <dbReference type="NCBI Taxonomy" id="747089"/>
    <lineage>
        <taxon>Eukaryota</taxon>
        <taxon>Fungi</taxon>
        <taxon>Fungi incertae sedis</taxon>
        <taxon>Mucoromycota</taxon>
        <taxon>Glomeromycotina</taxon>
        <taxon>Glomeromycetes</taxon>
        <taxon>Glomerales</taxon>
        <taxon>Glomeraceae</taxon>
        <taxon>Rhizophagus</taxon>
    </lineage>
</organism>
<feature type="non-terminal residue" evidence="1">
    <location>
        <position position="54"/>
    </location>
</feature>
<dbReference type="Proteomes" id="UP000018888">
    <property type="component" value="Unassembled WGS sequence"/>
</dbReference>
<keyword evidence="2" id="KW-1185">Reference proteome</keyword>
<evidence type="ECO:0000313" key="1">
    <source>
        <dbReference type="EMBL" id="POG60764.1"/>
    </source>
</evidence>
<comment type="caution">
    <text evidence="1">The sequence shown here is derived from an EMBL/GenBank/DDBJ whole genome shotgun (WGS) entry which is preliminary data.</text>
</comment>
<reference evidence="1 2" key="2">
    <citation type="journal article" date="2018" name="New Phytol.">
        <title>High intraspecific genome diversity in the model arbuscular mycorrhizal symbiont Rhizophagus irregularis.</title>
        <authorList>
            <person name="Chen E.C.H."/>
            <person name="Morin E."/>
            <person name="Beaudet D."/>
            <person name="Noel J."/>
            <person name="Yildirir G."/>
            <person name="Ndikumana S."/>
            <person name="Charron P."/>
            <person name="St-Onge C."/>
            <person name="Giorgi J."/>
            <person name="Kruger M."/>
            <person name="Marton T."/>
            <person name="Ropars J."/>
            <person name="Grigoriev I.V."/>
            <person name="Hainaut M."/>
            <person name="Henrissat B."/>
            <person name="Roux C."/>
            <person name="Martin F."/>
            <person name="Corradi N."/>
        </authorList>
    </citation>
    <scope>NUCLEOTIDE SEQUENCE [LARGE SCALE GENOMIC DNA]</scope>
    <source>
        <strain evidence="1 2">DAOM 197198</strain>
    </source>
</reference>
<reference evidence="1 2" key="1">
    <citation type="journal article" date="2013" name="Proc. Natl. Acad. Sci. U.S.A.">
        <title>Genome of an arbuscular mycorrhizal fungus provides insight into the oldest plant symbiosis.</title>
        <authorList>
            <person name="Tisserant E."/>
            <person name="Malbreil M."/>
            <person name="Kuo A."/>
            <person name="Kohler A."/>
            <person name="Symeonidi A."/>
            <person name="Balestrini R."/>
            <person name="Charron P."/>
            <person name="Duensing N."/>
            <person name="Frei Dit Frey N."/>
            <person name="Gianinazzi-Pearson V."/>
            <person name="Gilbert L.B."/>
            <person name="Handa Y."/>
            <person name="Herr J.R."/>
            <person name="Hijri M."/>
            <person name="Koul R."/>
            <person name="Kawaguchi M."/>
            <person name="Krajinski F."/>
            <person name="Lammers P.J."/>
            <person name="Masclaux F.G."/>
            <person name="Murat C."/>
            <person name="Morin E."/>
            <person name="Ndikumana S."/>
            <person name="Pagni M."/>
            <person name="Petitpierre D."/>
            <person name="Requena N."/>
            <person name="Rosikiewicz P."/>
            <person name="Riley R."/>
            <person name="Saito K."/>
            <person name="San Clemente H."/>
            <person name="Shapiro H."/>
            <person name="van Tuinen D."/>
            <person name="Becard G."/>
            <person name="Bonfante P."/>
            <person name="Paszkowski U."/>
            <person name="Shachar-Hill Y.Y."/>
            <person name="Tuskan G.A."/>
            <person name="Young P.W."/>
            <person name="Sanders I.R."/>
            <person name="Henrissat B."/>
            <person name="Rensing S.A."/>
            <person name="Grigoriev I.V."/>
            <person name="Corradi N."/>
            <person name="Roux C."/>
            <person name="Martin F."/>
        </authorList>
    </citation>
    <scope>NUCLEOTIDE SEQUENCE [LARGE SCALE GENOMIC DNA]</scope>
    <source>
        <strain evidence="1 2">DAOM 197198</strain>
    </source>
</reference>
<dbReference type="EMBL" id="AUPC02000372">
    <property type="protein sequence ID" value="POG60764.1"/>
    <property type="molecule type" value="Genomic_DNA"/>
</dbReference>
<evidence type="ECO:0008006" key="3">
    <source>
        <dbReference type="Google" id="ProtNLM"/>
    </source>
</evidence>
<proteinExistence type="predicted"/>
<name>A0A2P4P5W2_RHIID</name>
<accession>A0A2P4P5W2</accession>
<evidence type="ECO:0000313" key="2">
    <source>
        <dbReference type="Proteomes" id="UP000018888"/>
    </source>
</evidence>